<organism evidence="1 2">
    <name type="scientific">Candidatus Dojkabacteria bacterium</name>
    <dbReference type="NCBI Taxonomy" id="2099670"/>
    <lineage>
        <taxon>Bacteria</taxon>
        <taxon>Candidatus Dojkabacteria</taxon>
    </lineage>
</organism>
<evidence type="ECO:0000313" key="1">
    <source>
        <dbReference type="EMBL" id="MCA9383851.1"/>
    </source>
</evidence>
<dbReference type="Pfam" id="PF23023">
    <property type="entry name" value="Anti-Pycsar_Apyc1"/>
    <property type="match status" value="1"/>
</dbReference>
<dbReference type="AlphaFoldDB" id="A0A955L6X9"/>
<dbReference type="GO" id="GO:0016740">
    <property type="term" value="F:transferase activity"/>
    <property type="evidence" value="ECO:0007669"/>
    <property type="project" value="TreeGrafter"/>
</dbReference>
<gene>
    <name evidence="1" type="ORF">KC909_05815</name>
</gene>
<reference evidence="1" key="1">
    <citation type="submission" date="2020-04" db="EMBL/GenBank/DDBJ databases">
        <authorList>
            <person name="Zhang T."/>
        </authorList>
    </citation>
    <scope>NUCLEOTIDE SEQUENCE</scope>
    <source>
        <strain evidence="1">HKST-UBA14</strain>
    </source>
</reference>
<dbReference type="InterPro" id="IPR041712">
    <property type="entry name" value="DHPS-like_MBL-fold"/>
</dbReference>
<accession>A0A955L6X9</accession>
<dbReference type="CDD" id="cd07713">
    <property type="entry name" value="DHPS-like_MBL-fold"/>
    <property type="match status" value="1"/>
</dbReference>
<dbReference type="PANTHER" id="PTHR13754">
    <property type="entry name" value="METALLO-BETA-LACTAMASE SUPERFAMILY PROTEIN"/>
    <property type="match status" value="1"/>
</dbReference>
<sequence>MNYKITALAENTTYRHNVLAQHGQSLLIEVEDYKLLFDVGEVPGSVMHNMRQIGVELENINDIVISHRHIDHIGALSDMISSLDGQRVILPEQAGEPHIKEASEKYVFLEPNPDGGYDLAIEEDELNIIKEYGNTSVVEENGMHLSNDIYTTGCEGDWMREQAIVIDQHELGIVLLVGCSHPTVEVLLEKAKKVTGNEKVRGIIGGFHYPDLSDTEIREKAHSFDEMGLEFLIPSHCTTVRGALILQGVLGEKVHMSKTYTLGAGNSIEISNELKLNLV</sequence>
<dbReference type="SUPFAM" id="SSF56281">
    <property type="entry name" value="Metallo-hydrolase/oxidoreductase"/>
    <property type="match status" value="1"/>
</dbReference>
<proteinExistence type="predicted"/>
<name>A0A955L6X9_9BACT</name>
<dbReference type="Proteomes" id="UP000783287">
    <property type="component" value="Unassembled WGS sequence"/>
</dbReference>
<comment type="caution">
    <text evidence="1">The sequence shown here is derived from an EMBL/GenBank/DDBJ whole genome shotgun (WGS) entry which is preliminary data.</text>
</comment>
<dbReference type="InterPro" id="IPR036866">
    <property type="entry name" value="RibonucZ/Hydroxyglut_hydro"/>
</dbReference>
<reference evidence="1" key="2">
    <citation type="journal article" date="2021" name="Microbiome">
        <title>Successional dynamics and alternative stable states in a saline activated sludge microbial community over 9 years.</title>
        <authorList>
            <person name="Wang Y."/>
            <person name="Ye J."/>
            <person name="Ju F."/>
            <person name="Liu L."/>
            <person name="Boyd J.A."/>
            <person name="Deng Y."/>
            <person name="Parks D.H."/>
            <person name="Jiang X."/>
            <person name="Yin X."/>
            <person name="Woodcroft B.J."/>
            <person name="Tyson G.W."/>
            <person name="Hugenholtz P."/>
            <person name="Polz M.F."/>
            <person name="Zhang T."/>
        </authorList>
    </citation>
    <scope>NUCLEOTIDE SEQUENCE</scope>
    <source>
        <strain evidence="1">HKST-UBA14</strain>
    </source>
</reference>
<dbReference type="EMBL" id="JAGQLK010000152">
    <property type="protein sequence ID" value="MCA9383851.1"/>
    <property type="molecule type" value="Genomic_DNA"/>
</dbReference>
<dbReference type="PANTHER" id="PTHR13754:SF13">
    <property type="entry name" value="METALLO-BETA-LACTAMASE SUPERFAMILY PROTEIN (AFU_ORTHOLOGUE AFUA_3G07630)"/>
    <property type="match status" value="1"/>
</dbReference>
<dbReference type="InterPro" id="IPR052926">
    <property type="entry name" value="Metallo-beta-lactamase_dom"/>
</dbReference>
<protein>
    <submittedName>
        <fullName evidence="1">MBL fold metallo-hydrolase</fullName>
    </submittedName>
</protein>
<evidence type="ECO:0000313" key="2">
    <source>
        <dbReference type="Proteomes" id="UP000783287"/>
    </source>
</evidence>
<dbReference type="Gene3D" id="3.60.15.10">
    <property type="entry name" value="Ribonuclease Z/Hydroxyacylglutathione hydrolase-like"/>
    <property type="match status" value="1"/>
</dbReference>